<feature type="region of interest" description="Disordered" evidence="14">
    <location>
        <begin position="124"/>
        <end position="145"/>
    </location>
</feature>
<keyword evidence="5 12" id="KW-0805">Transcription regulation</keyword>
<evidence type="ECO:0000256" key="11">
    <source>
        <dbReference type="ARBA" id="ARBA00061465"/>
    </source>
</evidence>
<dbReference type="CDD" id="cd17546">
    <property type="entry name" value="REC_hyHK_CKI1_RcsC-like"/>
    <property type="match status" value="1"/>
</dbReference>
<sequence>MLPSSSAGGALSSTSGSSASSSSDFVKKLFKMLEDPSYRDIVRWSDAGDSFVVIETNEFTKSILPRHFKHSNFASFVRQLNKYDFHKVRSTDEGGSCPYGETAWEFKHPDFQLHNKTQLDNIKRKAPAPRRTQQAEEGSSEQVSKLESEIEYLKSTEALLTKHIETLTVNYENTLNSMITMQRSNEARDELIRSMLTHLQSITAQVSTPQSRYPGTPDVDFSSPSAAMMGRQSDFQNMRMPRQEPNLDYLNELAKRVQVVCSSTSSQLYMQQQQFLKEDRPRKLAEHMPQAHSDAASASGNENIADHDTLMEIDKNTGLDYSRSSKSPSVPTYAQNWAVPPKVLLVEDDATSRRVSSKFLQIFGCEADVAVDGLAAVNKMNVSKYDIVLMDIVMPNLDGVSAASLIRQFDPLTPIIAMTGNVSGNDVITYYSHGMNDILAKPFTKENLLEILEKHLIHLKEIKEI</sequence>
<organism evidence="16 17">
    <name type="scientific">Lipomyces starkeyi NRRL Y-11557</name>
    <dbReference type="NCBI Taxonomy" id="675824"/>
    <lineage>
        <taxon>Eukaryota</taxon>
        <taxon>Fungi</taxon>
        <taxon>Dikarya</taxon>
        <taxon>Ascomycota</taxon>
        <taxon>Saccharomycotina</taxon>
        <taxon>Lipomycetes</taxon>
        <taxon>Lipomycetales</taxon>
        <taxon>Lipomycetaceae</taxon>
        <taxon>Lipomyces</taxon>
    </lineage>
</organism>
<dbReference type="InterPro" id="IPR001789">
    <property type="entry name" value="Sig_transdc_resp-reg_receiver"/>
</dbReference>
<dbReference type="PANTHER" id="PTHR45339">
    <property type="entry name" value="HYBRID SIGNAL TRANSDUCTION HISTIDINE KINASE J"/>
    <property type="match status" value="1"/>
</dbReference>
<evidence type="ECO:0000313" key="16">
    <source>
        <dbReference type="EMBL" id="ODQ74897.1"/>
    </source>
</evidence>
<keyword evidence="9 12" id="KW-0539">Nucleus</keyword>
<dbReference type="GO" id="GO:0005634">
    <property type="term" value="C:nucleus"/>
    <property type="evidence" value="ECO:0007669"/>
    <property type="project" value="UniProtKB-SubCell"/>
</dbReference>
<comment type="subunit">
    <text evidence="2">Homotrimer.</text>
</comment>
<dbReference type="GO" id="GO:0003700">
    <property type="term" value="F:DNA-binding transcription factor activity"/>
    <property type="evidence" value="ECO:0007669"/>
    <property type="project" value="UniProtKB-UniRule"/>
</dbReference>
<dbReference type="InterPro" id="IPR014402">
    <property type="entry name" value="Sig_transdc_resp-reg_Skn7"/>
</dbReference>
<evidence type="ECO:0000256" key="1">
    <source>
        <dbReference type="ARBA" id="ARBA00004123"/>
    </source>
</evidence>
<comment type="function">
    <text evidence="10">Transcription factor that is part of a SLN1-YPD1-SKN7 two-component regulatory system, which controls gene expression in response to changes in the osmolarity of the extracellular environment. Under low osmotic conditions, phosphorylated and activated by the phosphorelay intermediate protein YPD1. Also activated in response to oxidative stress, independent on the two-component regulatory system. Regulates heat shock genes in response to oxidative stress and genes involved in cell wall integrity in response to osmotic changes.</text>
</comment>
<dbReference type="Pfam" id="PF00072">
    <property type="entry name" value="Response_reg"/>
    <property type="match status" value="1"/>
</dbReference>
<keyword evidence="7 12" id="KW-0238">DNA-binding</keyword>
<evidence type="ECO:0000256" key="9">
    <source>
        <dbReference type="ARBA" id="ARBA00023242"/>
    </source>
</evidence>
<keyword evidence="4" id="KW-0902">Two-component regulatory system</keyword>
<keyword evidence="8 12" id="KW-0804">Transcription</keyword>
<dbReference type="PRINTS" id="PR00056">
    <property type="entry name" value="HSFDOMAIN"/>
</dbReference>
<dbReference type="OrthoDB" id="424572at2759"/>
<proteinExistence type="inferred from homology"/>
<dbReference type="InterPro" id="IPR036388">
    <property type="entry name" value="WH-like_DNA-bd_sf"/>
</dbReference>
<dbReference type="GO" id="GO:0000156">
    <property type="term" value="F:phosphorelay response regulator activity"/>
    <property type="evidence" value="ECO:0007669"/>
    <property type="project" value="InterPro"/>
</dbReference>
<accession>A0A1E3QCZ6</accession>
<dbReference type="STRING" id="675824.A0A1E3QCZ6"/>
<evidence type="ECO:0000256" key="5">
    <source>
        <dbReference type="ARBA" id="ARBA00023015"/>
    </source>
</evidence>
<dbReference type="PROSITE" id="PS00434">
    <property type="entry name" value="HSF_DOMAIN"/>
    <property type="match status" value="1"/>
</dbReference>
<dbReference type="SMART" id="SM00448">
    <property type="entry name" value="REC"/>
    <property type="match status" value="1"/>
</dbReference>
<feature type="region of interest" description="Disordered" evidence="14">
    <location>
        <begin position="1"/>
        <end position="22"/>
    </location>
</feature>
<dbReference type="PIRSF" id="PIRSF002595">
    <property type="entry name" value="RR_SKN7"/>
    <property type="match status" value="1"/>
</dbReference>
<feature type="domain" description="Response regulatory" evidence="15">
    <location>
        <begin position="342"/>
        <end position="456"/>
    </location>
</feature>
<dbReference type="EMBL" id="KV454291">
    <property type="protein sequence ID" value="ODQ74897.1"/>
    <property type="molecule type" value="Genomic_DNA"/>
</dbReference>
<evidence type="ECO:0000256" key="4">
    <source>
        <dbReference type="ARBA" id="ARBA00023012"/>
    </source>
</evidence>
<evidence type="ECO:0000256" key="12">
    <source>
        <dbReference type="PIRNR" id="PIRNR002595"/>
    </source>
</evidence>
<dbReference type="Pfam" id="PF00447">
    <property type="entry name" value="HSF_DNA-bind"/>
    <property type="match status" value="1"/>
</dbReference>
<evidence type="ECO:0000256" key="14">
    <source>
        <dbReference type="SAM" id="MobiDB-lite"/>
    </source>
</evidence>
<dbReference type="InterPro" id="IPR011006">
    <property type="entry name" value="CheY-like_superfamily"/>
</dbReference>
<dbReference type="GO" id="GO:0043565">
    <property type="term" value="F:sequence-specific DNA binding"/>
    <property type="evidence" value="ECO:0007669"/>
    <property type="project" value="InterPro"/>
</dbReference>
<dbReference type="GO" id="GO:0006357">
    <property type="term" value="P:regulation of transcription by RNA polymerase II"/>
    <property type="evidence" value="ECO:0007669"/>
    <property type="project" value="UniProtKB-UniRule"/>
</dbReference>
<dbReference type="PROSITE" id="PS50110">
    <property type="entry name" value="RESPONSE_REGULATORY"/>
    <property type="match status" value="1"/>
</dbReference>
<dbReference type="FunFam" id="3.40.50.2300:FF:000212">
    <property type="entry name" value="Stress response regulator/HFS transcription factor"/>
    <property type="match status" value="1"/>
</dbReference>
<comment type="similarity">
    <text evidence="11">Belongs to the SKN7 family.</text>
</comment>
<evidence type="ECO:0000256" key="10">
    <source>
        <dbReference type="ARBA" id="ARBA00057149"/>
    </source>
</evidence>
<dbReference type="GO" id="GO:0034599">
    <property type="term" value="P:cellular response to oxidative stress"/>
    <property type="evidence" value="ECO:0007669"/>
    <property type="project" value="UniProtKB-ARBA"/>
</dbReference>
<dbReference type="SMART" id="SM00415">
    <property type="entry name" value="HSF"/>
    <property type="match status" value="1"/>
</dbReference>
<keyword evidence="17" id="KW-1185">Reference proteome</keyword>
<reference evidence="16 17" key="1">
    <citation type="journal article" date="2016" name="Proc. Natl. Acad. Sci. U.S.A.">
        <title>Comparative genomics of biotechnologically important yeasts.</title>
        <authorList>
            <person name="Riley R."/>
            <person name="Haridas S."/>
            <person name="Wolfe K.H."/>
            <person name="Lopes M.R."/>
            <person name="Hittinger C.T."/>
            <person name="Goeker M."/>
            <person name="Salamov A.A."/>
            <person name="Wisecaver J.H."/>
            <person name="Long T.M."/>
            <person name="Calvey C.H."/>
            <person name="Aerts A.L."/>
            <person name="Barry K.W."/>
            <person name="Choi C."/>
            <person name="Clum A."/>
            <person name="Coughlan A.Y."/>
            <person name="Deshpande S."/>
            <person name="Douglass A.P."/>
            <person name="Hanson S.J."/>
            <person name="Klenk H.-P."/>
            <person name="LaButti K.M."/>
            <person name="Lapidus A."/>
            <person name="Lindquist E.A."/>
            <person name="Lipzen A.M."/>
            <person name="Meier-Kolthoff J.P."/>
            <person name="Ohm R.A."/>
            <person name="Otillar R.P."/>
            <person name="Pangilinan J.L."/>
            <person name="Peng Y."/>
            <person name="Rokas A."/>
            <person name="Rosa C.A."/>
            <person name="Scheuner C."/>
            <person name="Sibirny A.A."/>
            <person name="Slot J.C."/>
            <person name="Stielow J.B."/>
            <person name="Sun H."/>
            <person name="Kurtzman C.P."/>
            <person name="Blackwell M."/>
            <person name="Grigoriev I.V."/>
            <person name="Jeffries T.W."/>
        </authorList>
    </citation>
    <scope>NUCLEOTIDE SEQUENCE [LARGE SCALE GENOMIC DNA]</scope>
    <source>
        <strain evidence="16 17">NRRL Y-11557</strain>
    </source>
</reference>
<evidence type="ECO:0000256" key="8">
    <source>
        <dbReference type="ARBA" id="ARBA00023163"/>
    </source>
</evidence>
<dbReference type="InterPro" id="IPR000232">
    <property type="entry name" value="HSF_DNA-bd"/>
</dbReference>
<dbReference type="SUPFAM" id="SSF46785">
    <property type="entry name" value="Winged helix' DNA-binding domain"/>
    <property type="match status" value="1"/>
</dbReference>
<evidence type="ECO:0000256" key="6">
    <source>
        <dbReference type="ARBA" id="ARBA00023054"/>
    </source>
</evidence>
<evidence type="ECO:0000256" key="13">
    <source>
        <dbReference type="PROSITE-ProRule" id="PRU00169"/>
    </source>
</evidence>
<evidence type="ECO:0000256" key="3">
    <source>
        <dbReference type="ARBA" id="ARBA00022553"/>
    </source>
</evidence>
<comment type="subcellular location">
    <subcellularLocation>
        <location evidence="1 12">Nucleus</location>
    </subcellularLocation>
</comment>
<name>A0A1E3QCZ6_LIPST</name>
<feature type="compositionally biased region" description="Polar residues" evidence="14">
    <location>
        <begin position="131"/>
        <end position="143"/>
    </location>
</feature>
<dbReference type="SUPFAM" id="SSF52172">
    <property type="entry name" value="CheY-like"/>
    <property type="match status" value="1"/>
</dbReference>
<keyword evidence="6" id="KW-0175">Coiled coil</keyword>
<dbReference type="PANTHER" id="PTHR45339:SF1">
    <property type="entry name" value="HYBRID SIGNAL TRANSDUCTION HISTIDINE KINASE J"/>
    <property type="match status" value="1"/>
</dbReference>
<protein>
    <recommendedName>
        <fullName evidence="12">Transcription factor</fullName>
    </recommendedName>
</protein>
<dbReference type="Proteomes" id="UP000094385">
    <property type="component" value="Unassembled WGS sequence"/>
</dbReference>
<dbReference type="Gene3D" id="1.10.10.10">
    <property type="entry name" value="Winged helix-like DNA-binding domain superfamily/Winged helix DNA-binding domain"/>
    <property type="match status" value="1"/>
</dbReference>
<feature type="modified residue" description="4-aspartylphosphate" evidence="13">
    <location>
        <position position="391"/>
    </location>
</feature>
<evidence type="ECO:0000256" key="7">
    <source>
        <dbReference type="ARBA" id="ARBA00023125"/>
    </source>
</evidence>
<evidence type="ECO:0000313" key="17">
    <source>
        <dbReference type="Proteomes" id="UP000094385"/>
    </source>
</evidence>
<dbReference type="InterPro" id="IPR036390">
    <property type="entry name" value="WH_DNA-bd_sf"/>
</dbReference>
<dbReference type="Gene3D" id="3.40.50.2300">
    <property type="match status" value="1"/>
</dbReference>
<feature type="region of interest" description="Disordered" evidence="14">
    <location>
        <begin position="280"/>
        <end position="301"/>
    </location>
</feature>
<dbReference type="AlphaFoldDB" id="A0A1E3QCZ6"/>
<keyword evidence="3 13" id="KW-0597">Phosphoprotein</keyword>
<evidence type="ECO:0000256" key="2">
    <source>
        <dbReference type="ARBA" id="ARBA00011233"/>
    </source>
</evidence>
<gene>
    <name evidence="16" type="ORF">LIPSTDRAFT_69030</name>
</gene>
<dbReference type="FunFam" id="1.10.10.10:FF:000380">
    <property type="entry name" value="Transcription factor SKN7"/>
    <property type="match status" value="1"/>
</dbReference>
<evidence type="ECO:0000259" key="15">
    <source>
        <dbReference type="PROSITE" id="PS50110"/>
    </source>
</evidence>